<gene>
    <name evidence="1" type="ORF">SEMRO_1019_G231930.1</name>
</gene>
<sequence>MLKQQVHLITRDGRHLQVEVSDYKPHPDFPFALSCKVHCPRIFRKNDNALTKSSLGRWIPTFVLCSDWRLHGGVLHYGYGAAVGKMHSSLLPKAILIWLPSTARSLPQHSQAVFLSAPFLLLRSSLLVFLGVKHSEVCCNSGRGMGATADEVDIRGRWKARLSGRVVDAYISPEQPWIDARVAEKLCMGAPIAYKLHPDAKRVTPDWLIEHVCQGRMRFTTVSTTFRFTWLRSFVAALDESWEERMELPVRVRIPDAYERIKAMFLLASNLW</sequence>
<dbReference type="AlphaFoldDB" id="A0A9N8HNW4"/>
<keyword evidence="2" id="KW-1185">Reference proteome</keyword>
<accession>A0A9N8HNW4</accession>
<comment type="caution">
    <text evidence="1">The sequence shown here is derived from an EMBL/GenBank/DDBJ whole genome shotgun (WGS) entry which is preliminary data.</text>
</comment>
<proteinExistence type="predicted"/>
<dbReference type="EMBL" id="CAICTM010001017">
    <property type="protein sequence ID" value="CAB9519460.1"/>
    <property type="molecule type" value="Genomic_DNA"/>
</dbReference>
<reference evidence="1" key="1">
    <citation type="submission" date="2020-06" db="EMBL/GenBank/DDBJ databases">
        <authorList>
            <consortium name="Plant Systems Biology data submission"/>
        </authorList>
    </citation>
    <scope>NUCLEOTIDE SEQUENCE</scope>
    <source>
        <strain evidence="1">D6</strain>
    </source>
</reference>
<protein>
    <submittedName>
        <fullName evidence="1">Uncharacterized protein</fullName>
    </submittedName>
</protein>
<name>A0A9N8HNW4_9STRA</name>
<dbReference type="Proteomes" id="UP001153069">
    <property type="component" value="Unassembled WGS sequence"/>
</dbReference>
<evidence type="ECO:0000313" key="1">
    <source>
        <dbReference type="EMBL" id="CAB9519460.1"/>
    </source>
</evidence>
<evidence type="ECO:0000313" key="2">
    <source>
        <dbReference type="Proteomes" id="UP001153069"/>
    </source>
</evidence>
<dbReference type="OrthoDB" id="118114at2759"/>
<organism evidence="1 2">
    <name type="scientific">Seminavis robusta</name>
    <dbReference type="NCBI Taxonomy" id="568900"/>
    <lineage>
        <taxon>Eukaryota</taxon>
        <taxon>Sar</taxon>
        <taxon>Stramenopiles</taxon>
        <taxon>Ochrophyta</taxon>
        <taxon>Bacillariophyta</taxon>
        <taxon>Bacillariophyceae</taxon>
        <taxon>Bacillariophycidae</taxon>
        <taxon>Naviculales</taxon>
        <taxon>Naviculaceae</taxon>
        <taxon>Seminavis</taxon>
    </lineage>
</organism>